<dbReference type="PROSITE" id="PS50110">
    <property type="entry name" value="RESPONSE_REGULATORY"/>
    <property type="match status" value="1"/>
</dbReference>
<dbReference type="InterPro" id="IPR052893">
    <property type="entry name" value="TCS_response_regulator"/>
</dbReference>
<feature type="domain" description="Response regulatory" evidence="2">
    <location>
        <begin position="3"/>
        <end position="123"/>
    </location>
</feature>
<dbReference type="GO" id="GO:0000160">
    <property type="term" value="P:phosphorelay signal transduction system"/>
    <property type="evidence" value="ECO:0007669"/>
    <property type="project" value="InterPro"/>
</dbReference>
<dbReference type="Gene3D" id="3.40.50.2300">
    <property type="match status" value="1"/>
</dbReference>
<dbReference type="SMART" id="SM00448">
    <property type="entry name" value="REC"/>
    <property type="match status" value="1"/>
</dbReference>
<feature type="modified residue" description="4-aspartylphosphate" evidence="1">
    <location>
        <position position="56"/>
    </location>
</feature>
<gene>
    <name evidence="3" type="ORF">J1N51_12650</name>
</gene>
<dbReference type="CDD" id="cd17557">
    <property type="entry name" value="REC_Rcp-like"/>
    <property type="match status" value="1"/>
</dbReference>
<evidence type="ECO:0000313" key="4">
    <source>
        <dbReference type="Proteomes" id="UP000682739"/>
    </source>
</evidence>
<dbReference type="Pfam" id="PF00072">
    <property type="entry name" value="Response_reg"/>
    <property type="match status" value="1"/>
</dbReference>
<evidence type="ECO:0000256" key="1">
    <source>
        <dbReference type="PROSITE-ProRule" id="PRU00169"/>
    </source>
</evidence>
<dbReference type="PANTHER" id="PTHR44520:SF2">
    <property type="entry name" value="RESPONSE REGULATOR RCP1"/>
    <property type="match status" value="1"/>
</dbReference>
<dbReference type="EMBL" id="CP072110">
    <property type="protein sequence ID" value="QTH63561.1"/>
    <property type="molecule type" value="Genomic_DNA"/>
</dbReference>
<dbReference type="Proteomes" id="UP000682739">
    <property type="component" value="Chromosome"/>
</dbReference>
<evidence type="ECO:0000313" key="3">
    <source>
        <dbReference type="EMBL" id="QTH63561.1"/>
    </source>
</evidence>
<dbReference type="InterPro" id="IPR011006">
    <property type="entry name" value="CheY-like_superfamily"/>
</dbReference>
<dbReference type="SUPFAM" id="SSF52172">
    <property type="entry name" value="CheY-like"/>
    <property type="match status" value="1"/>
</dbReference>
<dbReference type="RefSeq" id="WP_208831617.1">
    <property type="nucleotide sequence ID" value="NZ_CP072110.1"/>
</dbReference>
<dbReference type="PANTHER" id="PTHR44520">
    <property type="entry name" value="RESPONSE REGULATOR RCP1-RELATED"/>
    <property type="match status" value="1"/>
</dbReference>
<keyword evidence="1" id="KW-0597">Phosphoprotein</keyword>
<name>A0A975DAI5_9GAMM</name>
<protein>
    <submittedName>
        <fullName evidence="3">Response regulator</fullName>
    </submittedName>
</protein>
<dbReference type="InterPro" id="IPR001789">
    <property type="entry name" value="Sig_transdc_resp-reg_receiver"/>
</dbReference>
<proteinExistence type="predicted"/>
<reference evidence="3" key="1">
    <citation type="submission" date="2021-03" db="EMBL/GenBank/DDBJ databases">
        <title>Description of Psychrosphaera ytuae sp. nov. isolated from deep sea sediment of South China Sea.</title>
        <authorList>
            <person name="Zhang J."/>
            <person name="Xu X.-D."/>
        </authorList>
    </citation>
    <scope>NUCLEOTIDE SEQUENCE</scope>
    <source>
        <strain evidence="3">MTZ26</strain>
    </source>
</reference>
<dbReference type="AlphaFoldDB" id="A0A975DAI5"/>
<keyword evidence="4" id="KW-1185">Reference proteome</keyword>
<accession>A0A975DAI5</accession>
<sequence length="139" mass="16233">MNHIVLVEDDPDDVYFFRQVIKKSDIELRLTNLSDGIELLEFLNRKQDEQFLIFLDLNMPRMSGLEVLAHLKEKELINKHIVIAYTTSDYNKDIEDAYDLGVKSYIVKPSNQAELSSLIQSALDYWFNWNKLPEPINGI</sequence>
<evidence type="ECO:0000259" key="2">
    <source>
        <dbReference type="PROSITE" id="PS50110"/>
    </source>
</evidence>
<dbReference type="KEGG" id="psym:J1N51_12650"/>
<organism evidence="3 4">
    <name type="scientific">Psychrosphaera ytuae</name>
    <dbReference type="NCBI Taxonomy" id="2820710"/>
    <lineage>
        <taxon>Bacteria</taxon>
        <taxon>Pseudomonadati</taxon>
        <taxon>Pseudomonadota</taxon>
        <taxon>Gammaproteobacteria</taxon>
        <taxon>Alteromonadales</taxon>
        <taxon>Pseudoalteromonadaceae</taxon>
        <taxon>Psychrosphaera</taxon>
    </lineage>
</organism>